<reference evidence="1 2" key="1">
    <citation type="submission" date="2024-09" db="EMBL/GenBank/DDBJ databases">
        <authorList>
            <person name="Sun Q."/>
            <person name="Mori K."/>
        </authorList>
    </citation>
    <scope>NUCLEOTIDE SEQUENCE [LARGE SCALE GENOMIC DNA]</scope>
    <source>
        <strain evidence="1 2">CCM 7228</strain>
    </source>
</reference>
<keyword evidence="2" id="KW-1185">Reference proteome</keyword>
<proteinExistence type="predicted"/>
<organism evidence="1 2">
    <name type="scientific">Metabacillus herbersteinensis</name>
    <dbReference type="NCBI Taxonomy" id="283816"/>
    <lineage>
        <taxon>Bacteria</taxon>
        <taxon>Bacillati</taxon>
        <taxon>Bacillota</taxon>
        <taxon>Bacilli</taxon>
        <taxon>Bacillales</taxon>
        <taxon>Bacillaceae</taxon>
        <taxon>Metabacillus</taxon>
    </lineage>
</organism>
<dbReference type="Proteomes" id="UP001589854">
    <property type="component" value="Unassembled WGS sequence"/>
</dbReference>
<comment type="caution">
    <text evidence="1">The sequence shown here is derived from an EMBL/GenBank/DDBJ whole genome shotgun (WGS) entry which is preliminary data.</text>
</comment>
<protein>
    <submittedName>
        <fullName evidence="1">Uncharacterized protein</fullName>
    </submittedName>
</protein>
<name>A0ABV6GDF1_9BACI</name>
<evidence type="ECO:0000313" key="1">
    <source>
        <dbReference type="EMBL" id="MFC0271416.1"/>
    </source>
</evidence>
<gene>
    <name evidence="1" type="ORF">ACFFIX_08110</name>
</gene>
<sequence>MNNLIRGRKNQRLFNMFGNRRTNNGSRILWSLLGLTTLGVMGSRNTKWAQKIQEGYNNLRNNTRRPLQNQVNFANEFAEEVTPNMVNKNNNNQ</sequence>
<dbReference type="EMBL" id="JBHLVO010000004">
    <property type="protein sequence ID" value="MFC0271416.1"/>
    <property type="molecule type" value="Genomic_DNA"/>
</dbReference>
<accession>A0ABV6GDF1</accession>
<evidence type="ECO:0000313" key="2">
    <source>
        <dbReference type="Proteomes" id="UP001589854"/>
    </source>
</evidence>